<dbReference type="RefSeq" id="WP_129062519.1">
    <property type="nucleotide sequence ID" value="NZ_NXIE01000006.1"/>
</dbReference>
<dbReference type="PROSITE" id="PS50111">
    <property type="entry name" value="CHEMOTAXIS_TRANSDUC_2"/>
    <property type="match status" value="1"/>
</dbReference>
<dbReference type="GO" id="GO:0004888">
    <property type="term" value="F:transmembrane signaling receptor activity"/>
    <property type="evidence" value="ECO:0007669"/>
    <property type="project" value="TreeGrafter"/>
</dbReference>
<comment type="similarity">
    <text evidence="2">Belongs to the methyl-accepting chemotaxis (MCP) protein family.</text>
</comment>
<dbReference type="AlphaFoldDB" id="A0A4Q1AV14"/>
<evidence type="ECO:0000259" key="5">
    <source>
        <dbReference type="PROSITE" id="PS50111"/>
    </source>
</evidence>
<dbReference type="PANTHER" id="PTHR43531">
    <property type="entry name" value="PROTEIN ICFG"/>
    <property type="match status" value="1"/>
</dbReference>
<evidence type="ECO:0000313" key="8">
    <source>
        <dbReference type="Proteomes" id="UP000289718"/>
    </source>
</evidence>
<dbReference type="GO" id="GO:0005886">
    <property type="term" value="C:plasma membrane"/>
    <property type="evidence" value="ECO:0007669"/>
    <property type="project" value="TreeGrafter"/>
</dbReference>
<dbReference type="Gene3D" id="1.10.287.950">
    <property type="entry name" value="Methyl-accepting chemotaxis protein"/>
    <property type="match status" value="1"/>
</dbReference>
<dbReference type="GO" id="GO:0006935">
    <property type="term" value="P:chemotaxis"/>
    <property type="evidence" value="ECO:0007669"/>
    <property type="project" value="UniProtKB-KW"/>
</dbReference>
<evidence type="ECO:0000259" key="6">
    <source>
        <dbReference type="PROSITE" id="PS50885"/>
    </source>
</evidence>
<dbReference type="PANTHER" id="PTHR43531:SF11">
    <property type="entry name" value="METHYL-ACCEPTING CHEMOTAXIS PROTEIN 3"/>
    <property type="match status" value="1"/>
</dbReference>
<keyword evidence="3" id="KW-0807">Transducer</keyword>
<dbReference type="SMART" id="SM00304">
    <property type="entry name" value="HAMP"/>
    <property type="match status" value="2"/>
</dbReference>
<keyword evidence="4" id="KW-0472">Membrane</keyword>
<reference evidence="7 8" key="1">
    <citation type="submission" date="2017-09" db="EMBL/GenBank/DDBJ databases">
        <title>Genomics of the genus Arcobacter.</title>
        <authorList>
            <person name="Perez-Cataluna A."/>
            <person name="Figueras M.J."/>
            <person name="Salas-Masso N."/>
        </authorList>
    </citation>
    <scope>NUCLEOTIDE SEQUENCE [LARGE SCALE GENOMIC DNA]</scope>
    <source>
        <strain evidence="7 8">F156-34</strain>
    </source>
</reference>
<dbReference type="SMART" id="SM00283">
    <property type="entry name" value="MA"/>
    <property type="match status" value="1"/>
</dbReference>
<dbReference type="InterPro" id="IPR051310">
    <property type="entry name" value="MCP_chemotaxis"/>
</dbReference>
<dbReference type="Gene3D" id="6.10.340.10">
    <property type="match status" value="1"/>
</dbReference>
<dbReference type="OrthoDB" id="5441488at2"/>
<feature type="domain" description="Methyl-accepting transducer" evidence="5">
    <location>
        <begin position="356"/>
        <end position="585"/>
    </location>
</feature>
<evidence type="ECO:0000256" key="3">
    <source>
        <dbReference type="PROSITE-ProRule" id="PRU00284"/>
    </source>
</evidence>
<dbReference type="CDD" id="cd06225">
    <property type="entry name" value="HAMP"/>
    <property type="match status" value="1"/>
</dbReference>
<evidence type="ECO:0008006" key="9">
    <source>
        <dbReference type="Google" id="ProtNLM"/>
    </source>
</evidence>
<feature type="domain" description="HAMP" evidence="6">
    <location>
        <begin position="200"/>
        <end position="253"/>
    </location>
</feature>
<dbReference type="EMBL" id="NXIE01000006">
    <property type="protein sequence ID" value="RXK11650.1"/>
    <property type="molecule type" value="Genomic_DNA"/>
</dbReference>
<keyword evidence="4" id="KW-1133">Transmembrane helix</keyword>
<dbReference type="Proteomes" id="UP000289718">
    <property type="component" value="Unassembled WGS sequence"/>
</dbReference>
<gene>
    <name evidence="7" type="ORF">CP965_12830</name>
</gene>
<evidence type="ECO:0000256" key="1">
    <source>
        <dbReference type="ARBA" id="ARBA00022500"/>
    </source>
</evidence>
<dbReference type="InterPro" id="IPR003660">
    <property type="entry name" value="HAMP_dom"/>
</dbReference>
<keyword evidence="8" id="KW-1185">Reference proteome</keyword>
<name>A0A4Q1AV14_9BACT</name>
<feature type="transmembrane region" description="Helical" evidence="4">
    <location>
        <begin position="13"/>
        <end position="33"/>
    </location>
</feature>
<feature type="transmembrane region" description="Helical" evidence="4">
    <location>
        <begin position="177"/>
        <end position="198"/>
    </location>
</feature>
<accession>A0A4Q1AV14</accession>
<keyword evidence="1" id="KW-0145">Chemotaxis</keyword>
<protein>
    <recommendedName>
        <fullName evidence="9">Chemotaxis protein</fullName>
    </recommendedName>
</protein>
<sequence>MLDNFSILFKLKINSFLIILGLCISALITYNTLNSLSKEYSYSLDIAKQSETLNAIYINGLLYNSSSGVVFQNPSSAKAKNTMTTAINAVQKAAKEFEGLDKNLYSKFEPKVTNFLNIVKPLYKKVEDGNLLEKKDMSSSLQAWRDLKFTITDILKIIQANSQVAQKNFHTMIEDSIITIVILMLVIILVILAFNVLLSRSIISPLESLEKAMANLTNSSDINKKIEIKTKDETAKIAKNFNEYINKIEKAQSEDTLVIKDVQNVVNEIKSGKLNTRVKTKTSNSSIMELVTALNSMLDTLHNIIDHALNTLDKYQHEDFKMKTSINSQGEIAALLKGIDSLGDAISKMLVQSTKRGLELRTSSATLLKNVDTLNISSSEAASNLEETAAALEQITSNVTSSTQKMNKMSQVANKVTSATKEGQDLAHKTGASMDEIDEQVNLINDAITIIDQIAFQTNILSLNAAVEAATAGEAGKGFTVVAGEVRNLATKSAEAAKEIKELVEHATVKAKEGKDISDSMIKGYSSLNENIDQTLKIIKEVSISSNEQQKGIVQINDAISGLDQKTQENAHIASQVQEIAFSTEKLAEQIVEGNSTKEFLGKDELNF</sequence>
<evidence type="ECO:0000256" key="2">
    <source>
        <dbReference type="ARBA" id="ARBA00029447"/>
    </source>
</evidence>
<dbReference type="InterPro" id="IPR004089">
    <property type="entry name" value="MCPsignal_dom"/>
</dbReference>
<keyword evidence="4" id="KW-0812">Transmembrane</keyword>
<feature type="domain" description="HAMP" evidence="6">
    <location>
        <begin position="259"/>
        <end position="306"/>
    </location>
</feature>
<comment type="caution">
    <text evidence="7">The sequence shown here is derived from an EMBL/GenBank/DDBJ whole genome shotgun (WGS) entry which is preliminary data.</text>
</comment>
<dbReference type="GO" id="GO:0007165">
    <property type="term" value="P:signal transduction"/>
    <property type="evidence" value="ECO:0007669"/>
    <property type="project" value="UniProtKB-KW"/>
</dbReference>
<organism evidence="7 8">
    <name type="scientific">Halarcobacter mediterraneus</name>
    <dbReference type="NCBI Taxonomy" id="2023153"/>
    <lineage>
        <taxon>Bacteria</taxon>
        <taxon>Pseudomonadati</taxon>
        <taxon>Campylobacterota</taxon>
        <taxon>Epsilonproteobacteria</taxon>
        <taxon>Campylobacterales</taxon>
        <taxon>Arcobacteraceae</taxon>
        <taxon>Halarcobacter</taxon>
    </lineage>
</organism>
<dbReference type="Pfam" id="PF00672">
    <property type="entry name" value="HAMP"/>
    <property type="match status" value="2"/>
</dbReference>
<evidence type="ECO:0000313" key="7">
    <source>
        <dbReference type="EMBL" id="RXK11650.1"/>
    </source>
</evidence>
<dbReference type="Pfam" id="PF00015">
    <property type="entry name" value="MCPsignal"/>
    <property type="match status" value="1"/>
</dbReference>
<dbReference type="SUPFAM" id="SSF58104">
    <property type="entry name" value="Methyl-accepting chemotaxis protein (MCP) signaling domain"/>
    <property type="match status" value="1"/>
</dbReference>
<proteinExistence type="inferred from homology"/>
<evidence type="ECO:0000256" key="4">
    <source>
        <dbReference type="SAM" id="Phobius"/>
    </source>
</evidence>
<dbReference type="PROSITE" id="PS50885">
    <property type="entry name" value="HAMP"/>
    <property type="match status" value="2"/>
</dbReference>